<evidence type="ECO:0000313" key="5">
    <source>
        <dbReference type="EMBL" id="ABO79399.1"/>
    </source>
</evidence>
<dbReference type="PRINTS" id="PR00503">
    <property type="entry name" value="BROMODOMAIN"/>
</dbReference>
<dbReference type="Gene3D" id="1.20.920.10">
    <property type="entry name" value="Bromodomain-like"/>
    <property type="match status" value="1"/>
</dbReference>
<dbReference type="EMBL" id="AC136139">
    <property type="protein sequence ID" value="ABO79399.1"/>
    <property type="molecule type" value="Genomic_DNA"/>
</dbReference>
<keyword evidence="1 2" id="KW-0103">Bromodomain</keyword>
<reference evidence="5" key="2">
    <citation type="submission" date="2007-04" db="EMBL/GenBank/DDBJ databases">
        <authorList>
            <consortium name="The International Medicago Genome Annotation Group"/>
        </authorList>
    </citation>
    <scope>NUCLEOTIDE SEQUENCE</scope>
</reference>
<evidence type="ECO:0000256" key="1">
    <source>
        <dbReference type="ARBA" id="ARBA00023117"/>
    </source>
</evidence>
<evidence type="ECO:0000256" key="3">
    <source>
        <dbReference type="SAM" id="MobiDB-lite"/>
    </source>
</evidence>
<proteinExistence type="predicted"/>
<organism evidence="5">
    <name type="scientific">Medicago truncatula</name>
    <name type="common">Barrel medic</name>
    <name type="synonym">Medicago tribuloides</name>
    <dbReference type="NCBI Taxonomy" id="3880"/>
    <lineage>
        <taxon>Eukaryota</taxon>
        <taxon>Viridiplantae</taxon>
        <taxon>Streptophyta</taxon>
        <taxon>Embryophyta</taxon>
        <taxon>Tracheophyta</taxon>
        <taxon>Spermatophyta</taxon>
        <taxon>Magnoliopsida</taxon>
        <taxon>eudicotyledons</taxon>
        <taxon>Gunneridae</taxon>
        <taxon>Pentapetalae</taxon>
        <taxon>rosids</taxon>
        <taxon>fabids</taxon>
        <taxon>Fabales</taxon>
        <taxon>Fabaceae</taxon>
        <taxon>Papilionoideae</taxon>
        <taxon>50 kb inversion clade</taxon>
        <taxon>NPAAA clade</taxon>
        <taxon>Hologalegina</taxon>
        <taxon>IRL clade</taxon>
        <taxon>Trifolieae</taxon>
        <taxon>Medicago</taxon>
    </lineage>
</organism>
<dbReference type="AlphaFoldDB" id="A4PP03"/>
<accession>A4PP03</accession>
<dbReference type="PROSITE" id="PS50014">
    <property type="entry name" value="BROMODOMAIN_2"/>
    <property type="match status" value="1"/>
</dbReference>
<dbReference type="InterPro" id="IPR001487">
    <property type="entry name" value="Bromodomain"/>
</dbReference>
<dbReference type="PANTHER" id="PTHR22881">
    <property type="entry name" value="BROMODOMAIN CONTAINING PROTEIN"/>
    <property type="match status" value="1"/>
</dbReference>
<dbReference type="InterPro" id="IPR051831">
    <property type="entry name" value="Bromodomain_contain_prot"/>
</dbReference>
<dbReference type="Pfam" id="PF00439">
    <property type="entry name" value="Bromodomain"/>
    <property type="match status" value="1"/>
</dbReference>
<evidence type="ECO:0000256" key="2">
    <source>
        <dbReference type="PROSITE-ProRule" id="PRU00035"/>
    </source>
</evidence>
<dbReference type="SUPFAM" id="SSF47370">
    <property type="entry name" value="Bromodomain"/>
    <property type="match status" value="1"/>
</dbReference>
<feature type="region of interest" description="Disordered" evidence="3">
    <location>
        <begin position="406"/>
        <end position="430"/>
    </location>
</feature>
<feature type="domain" description="Bromo" evidence="4">
    <location>
        <begin position="90"/>
        <end position="170"/>
    </location>
</feature>
<protein>
    <submittedName>
        <fullName evidence="5">Bromodomain</fullName>
    </submittedName>
</protein>
<name>A4PP03_MEDTR</name>
<evidence type="ECO:0000259" key="4">
    <source>
        <dbReference type="PROSITE" id="PS50014"/>
    </source>
</evidence>
<dbReference type="OMA" id="GECENTE"/>
<dbReference type="CDD" id="cd04369">
    <property type="entry name" value="Bromodomain"/>
    <property type="match status" value="1"/>
</dbReference>
<dbReference type="SMART" id="SM00297">
    <property type="entry name" value="BROMO"/>
    <property type="match status" value="1"/>
</dbReference>
<feature type="compositionally biased region" description="Polar residues" evidence="3">
    <location>
        <begin position="46"/>
        <end position="55"/>
    </location>
</feature>
<feature type="compositionally biased region" description="Basic and acidic residues" evidence="3">
    <location>
        <begin position="410"/>
        <end position="424"/>
    </location>
</feature>
<feature type="region of interest" description="Disordered" evidence="3">
    <location>
        <begin position="36"/>
        <end position="63"/>
    </location>
</feature>
<reference evidence="5" key="1">
    <citation type="submission" date="2006-03" db="EMBL/GenBank/DDBJ databases">
        <authorList>
            <person name="Shaull S."/>
            <person name="Lin S."/>
            <person name="Dixon R."/>
            <person name="May G."/>
            <person name="Sumner L."/>
            <person name="Gonzales B."/>
            <person name="Cook D."/>
            <person name="Kim D."/>
            <person name="Roe B.A."/>
        </authorList>
    </citation>
    <scope>NUCLEOTIDE SEQUENCE</scope>
</reference>
<dbReference type="InterPro" id="IPR036427">
    <property type="entry name" value="Bromodomain-like_sf"/>
</dbReference>
<gene>
    <name evidence="5" type="ORF">MtrDRAFT_AC136139g27v2</name>
</gene>
<sequence length="524" mass="60325">MTRLRKLQKVEGERRSPRISCMIDNVHSLAFRTEDKKRTKLRPPQQHLTASTNQGVKHEDIKKKNVSVDDQPSTLLPEKQILELVLDTLQRKDTYEIFAEPVDPNEVENYYTIVKQPMDFGTMRAKLHEGMYKTLQQFEVEVYKHWSCNHDVFLIFNNAMNFNPPGTIYFKQARVIGELAKKVFDVLRTDPEKFEIEFSETRQQVGKKNQRDFTDSTHVKSNKTIIEVPSHNVSCSSHVTSSRKIAKTSFHDTSKHDHARDVEVHTGNKDIHICTSVAVDRHCTYRRFYRDEPIVSTIYDDRLKLLEHVSQQDNGYKDSLMLFVKDLGPTAQNIAKRKLLGCEIRTASAFSPASYMSMSQNPLNKMRSFKGKTNLEIDGEGKKIEGSSCSNYLDSTNCVEKFNRSNCGSKESDKKSRTTLDKNQEQLSLSTQDKCQTNILESRLESNYKLPPRPWLLVSNEYVSHSNQDKIYMQKSTAECVIGECENTEAQCSTVPLASNFVFNLPYLKTRLDQIDSSEQYKLL</sequence>
<dbReference type="PANTHER" id="PTHR22881:SF26">
    <property type="entry name" value="BROMODOMAIN CONTAINING PROTEIN, EXPRESSED"/>
    <property type="match status" value="1"/>
</dbReference>